<evidence type="ECO:0000256" key="3">
    <source>
        <dbReference type="ARBA" id="ARBA00004141"/>
    </source>
</evidence>
<evidence type="ECO:0000256" key="14">
    <source>
        <dbReference type="ARBA" id="ARBA00023209"/>
    </source>
</evidence>
<comment type="subcellular location">
    <subcellularLocation>
        <location evidence="3">Membrane</location>
        <topology evidence="3">Multi-pass membrane protein</topology>
    </subcellularLocation>
</comment>
<dbReference type="GO" id="GO:0003881">
    <property type="term" value="F:CDP-diacylglycerol-inositol 3-phosphatidyltransferase activity"/>
    <property type="evidence" value="ECO:0007669"/>
    <property type="project" value="UniProtKB-UniRule"/>
</dbReference>
<keyword evidence="7 16" id="KW-0808">Transferase</keyword>
<evidence type="ECO:0000256" key="4">
    <source>
        <dbReference type="ARBA" id="ARBA00010441"/>
    </source>
</evidence>
<protein>
    <recommendedName>
        <fullName evidence="5 16">CDP-diacylglycerol--inositol 3-phosphatidyltransferase</fullName>
        <ecNumber evidence="5 16">2.7.8.11</ecNumber>
    </recommendedName>
</protein>
<dbReference type="InterPro" id="IPR048254">
    <property type="entry name" value="CDP_ALCOHOL_P_TRANSF_CS"/>
</dbReference>
<accession>A0A210PLU7</accession>
<keyword evidence="13 16" id="KW-0472">Membrane</keyword>
<comment type="cofactor">
    <cofactor evidence="2">
        <name>Mg(2+)</name>
        <dbReference type="ChEBI" id="CHEBI:18420"/>
    </cofactor>
</comment>
<organism evidence="19 20">
    <name type="scientific">Mizuhopecten yessoensis</name>
    <name type="common">Japanese scallop</name>
    <name type="synonym">Patinopecten yessoensis</name>
    <dbReference type="NCBI Taxonomy" id="6573"/>
    <lineage>
        <taxon>Eukaryota</taxon>
        <taxon>Metazoa</taxon>
        <taxon>Spiralia</taxon>
        <taxon>Lophotrochozoa</taxon>
        <taxon>Mollusca</taxon>
        <taxon>Bivalvia</taxon>
        <taxon>Autobranchia</taxon>
        <taxon>Pteriomorphia</taxon>
        <taxon>Pectinida</taxon>
        <taxon>Pectinoidea</taxon>
        <taxon>Pectinidae</taxon>
        <taxon>Mizuhopecten</taxon>
    </lineage>
</organism>
<dbReference type="PANTHER" id="PTHR15362">
    <property type="entry name" value="PHOSPHATIDYLINOSITOL SYNTHASE"/>
    <property type="match status" value="1"/>
</dbReference>
<comment type="catalytic activity">
    <reaction evidence="16">
        <text>a CDP-1,2-diacyl-sn-glycerol + myo-inositol = a 1,2-diacyl-sn-glycero-3-phospho-(1D-myo-inositol) + CMP + H(+)</text>
        <dbReference type="Rhea" id="RHEA:11580"/>
        <dbReference type="ChEBI" id="CHEBI:15378"/>
        <dbReference type="ChEBI" id="CHEBI:17268"/>
        <dbReference type="ChEBI" id="CHEBI:57880"/>
        <dbReference type="ChEBI" id="CHEBI:58332"/>
        <dbReference type="ChEBI" id="CHEBI:60377"/>
        <dbReference type="EC" id="2.7.8.11"/>
    </reaction>
</comment>
<feature type="transmembrane region" description="Helical" evidence="18">
    <location>
        <begin position="175"/>
        <end position="198"/>
    </location>
</feature>
<evidence type="ECO:0000256" key="7">
    <source>
        <dbReference type="ARBA" id="ARBA00022679"/>
    </source>
</evidence>
<dbReference type="OrthoDB" id="10251079at2759"/>
<dbReference type="PANTHER" id="PTHR15362:SF4">
    <property type="entry name" value="CDP-DIACYLGLYCEROL--INOSITOL 3-PHOSPHATIDYLTRANSFERASE"/>
    <property type="match status" value="1"/>
</dbReference>
<keyword evidence="11 18" id="KW-1133">Transmembrane helix</keyword>
<dbReference type="Gene3D" id="1.20.120.1760">
    <property type="match status" value="1"/>
</dbReference>
<keyword evidence="20" id="KW-1185">Reference proteome</keyword>
<keyword evidence="9" id="KW-0479">Metal-binding</keyword>
<comment type="caution">
    <text evidence="19">The sequence shown here is derived from an EMBL/GenBank/DDBJ whole genome shotgun (WGS) entry which is preliminary data.</text>
</comment>
<feature type="transmembrane region" description="Helical" evidence="18">
    <location>
        <begin position="140"/>
        <end position="163"/>
    </location>
</feature>
<dbReference type="Proteomes" id="UP000242188">
    <property type="component" value="Unassembled WGS sequence"/>
</dbReference>
<sequence length="216" mass="24359">MSENVFLFVPNIIGYIRIICIAVASLNMVSNHWIAVIFYMMASLLDGLDGFTARKLNQCSRFGALLDIITDICVSNVCLLSCLCHLYPQYMVLFQLSMVLEVSSRWLLTQSTAMIGIKNIKERDYTKESRLIELYYKNKVFLGAVCIGNDLFFAMLYLTYFTTGPHVGSLGLFELLMYLSAPFSLVMFAVGVAILILASKSIVRLDISERNVCKHD</sequence>
<evidence type="ECO:0000256" key="11">
    <source>
        <dbReference type="ARBA" id="ARBA00022989"/>
    </source>
</evidence>
<evidence type="ECO:0000256" key="12">
    <source>
        <dbReference type="ARBA" id="ARBA00023098"/>
    </source>
</evidence>
<evidence type="ECO:0000256" key="13">
    <source>
        <dbReference type="ARBA" id="ARBA00023136"/>
    </source>
</evidence>
<evidence type="ECO:0000256" key="1">
    <source>
        <dbReference type="ARBA" id="ARBA00001936"/>
    </source>
</evidence>
<dbReference type="InterPro" id="IPR000462">
    <property type="entry name" value="CDP-OH_P_trans"/>
</dbReference>
<comment type="similarity">
    <text evidence="4 16 17">Belongs to the CDP-alcohol phosphatidyltransferase class-I family.</text>
</comment>
<dbReference type="GO" id="GO:0046872">
    <property type="term" value="F:metal ion binding"/>
    <property type="evidence" value="ECO:0007669"/>
    <property type="project" value="UniProtKB-KW"/>
</dbReference>
<feature type="transmembrane region" description="Helical" evidence="18">
    <location>
        <begin position="32"/>
        <end position="52"/>
    </location>
</feature>
<dbReference type="PIRSF" id="PIRSF000848">
    <property type="entry name" value="CDP_diag_ino_3_P"/>
    <property type="match status" value="1"/>
</dbReference>
<proteinExistence type="inferred from homology"/>
<dbReference type="STRING" id="6573.A0A210PLU7"/>
<dbReference type="InterPro" id="IPR043130">
    <property type="entry name" value="CDP-OH_PTrfase_TM_dom"/>
</dbReference>
<evidence type="ECO:0000256" key="5">
    <source>
        <dbReference type="ARBA" id="ARBA00013212"/>
    </source>
</evidence>
<reference evidence="19 20" key="1">
    <citation type="journal article" date="2017" name="Nat. Ecol. Evol.">
        <title>Scallop genome provides insights into evolution of bilaterian karyotype and development.</title>
        <authorList>
            <person name="Wang S."/>
            <person name="Zhang J."/>
            <person name="Jiao W."/>
            <person name="Li J."/>
            <person name="Xun X."/>
            <person name="Sun Y."/>
            <person name="Guo X."/>
            <person name="Huan P."/>
            <person name="Dong B."/>
            <person name="Zhang L."/>
            <person name="Hu X."/>
            <person name="Sun X."/>
            <person name="Wang J."/>
            <person name="Zhao C."/>
            <person name="Wang Y."/>
            <person name="Wang D."/>
            <person name="Huang X."/>
            <person name="Wang R."/>
            <person name="Lv J."/>
            <person name="Li Y."/>
            <person name="Zhang Z."/>
            <person name="Liu B."/>
            <person name="Lu W."/>
            <person name="Hui Y."/>
            <person name="Liang J."/>
            <person name="Zhou Z."/>
            <person name="Hou R."/>
            <person name="Li X."/>
            <person name="Liu Y."/>
            <person name="Li H."/>
            <person name="Ning X."/>
            <person name="Lin Y."/>
            <person name="Zhao L."/>
            <person name="Xing Q."/>
            <person name="Dou J."/>
            <person name="Li Y."/>
            <person name="Mao J."/>
            <person name="Guo H."/>
            <person name="Dou H."/>
            <person name="Li T."/>
            <person name="Mu C."/>
            <person name="Jiang W."/>
            <person name="Fu Q."/>
            <person name="Fu X."/>
            <person name="Miao Y."/>
            <person name="Liu J."/>
            <person name="Yu Q."/>
            <person name="Li R."/>
            <person name="Liao H."/>
            <person name="Li X."/>
            <person name="Kong Y."/>
            <person name="Jiang Z."/>
            <person name="Chourrout D."/>
            <person name="Li R."/>
            <person name="Bao Z."/>
        </authorList>
    </citation>
    <scope>NUCLEOTIDE SEQUENCE [LARGE SCALE GENOMIC DNA]</scope>
    <source>
        <strain evidence="19 20">PY_sf001</strain>
    </source>
</reference>
<name>A0A210PLU7_MIZYE</name>
<dbReference type="PROSITE" id="PS00379">
    <property type="entry name" value="CDP_ALCOHOL_P_TRANSF"/>
    <property type="match status" value="1"/>
</dbReference>
<evidence type="ECO:0000256" key="18">
    <source>
        <dbReference type="SAM" id="Phobius"/>
    </source>
</evidence>
<feature type="transmembrane region" description="Helical" evidence="18">
    <location>
        <begin position="5"/>
        <end position="26"/>
    </location>
</feature>
<evidence type="ECO:0000256" key="17">
    <source>
        <dbReference type="RuleBase" id="RU003750"/>
    </source>
</evidence>
<evidence type="ECO:0000256" key="8">
    <source>
        <dbReference type="ARBA" id="ARBA00022692"/>
    </source>
</evidence>
<dbReference type="AlphaFoldDB" id="A0A210PLU7"/>
<evidence type="ECO:0000313" key="20">
    <source>
        <dbReference type="Proteomes" id="UP000242188"/>
    </source>
</evidence>
<keyword evidence="15 16" id="KW-1208">Phospholipid metabolism</keyword>
<keyword evidence="6 16" id="KW-0444">Lipid biosynthesis</keyword>
<keyword evidence="12 16" id="KW-0443">Lipid metabolism</keyword>
<gene>
    <name evidence="19" type="ORF">KP79_PYT04703</name>
</gene>
<evidence type="ECO:0000256" key="6">
    <source>
        <dbReference type="ARBA" id="ARBA00022516"/>
    </source>
</evidence>
<dbReference type="GO" id="GO:0016020">
    <property type="term" value="C:membrane"/>
    <property type="evidence" value="ECO:0007669"/>
    <property type="project" value="UniProtKB-SubCell"/>
</dbReference>
<evidence type="ECO:0000256" key="2">
    <source>
        <dbReference type="ARBA" id="ARBA00001946"/>
    </source>
</evidence>
<dbReference type="GO" id="GO:0005794">
    <property type="term" value="C:Golgi apparatus"/>
    <property type="evidence" value="ECO:0007669"/>
    <property type="project" value="TreeGrafter"/>
</dbReference>
<evidence type="ECO:0000256" key="15">
    <source>
        <dbReference type="ARBA" id="ARBA00023264"/>
    </source>
</evidence>
<dbReference type="EMBL" id="NEDP02005589">
    <property type="protein sequence ID" value="OWF37455.1"/>
    <property type="molecule type" value="Genomic_DNA"/>
</dbReference>
<evidence type="ECO:0000256" key="16">
    <source>
        <dbReference type="PIRNR" id="PIRNR000848"/>
    </source>
</evidence>
<comment type="cofactor">
    <cofactor evidence="1">
        <name>Mn(2+)</name>
        <dbReference type="ChEBI" id="CHEBI:29035"/>
    </cofactor>
</comment>
<dbReference type="GO" id="GO:0006661">
    <property type="term" value="P:phosphatidylinositol biosynthetic process"/>
    <property type="evidence" value="ECO:0007669"/>
    <property type="project" value="TreeGrafter"/>
</dbReference>
<keyword evidence="14 16" id="KW-0594">Phospholipid biosynthesis</keyword>
<evidence type="ECO:0000256" key="9">
    <source>
        <dbReference type="ARBA" id="ARBA00022723"/>
    </source>
</evidence>
<keyword evidence="10" id="KW-0460">Magnesium</keyword>
<dbReference type="EC" id="2.7.8.11" evidence="5 16"/>
<keyword evidence="8 18" id="KW-0812">Transmembrane</keyword>
<dbReference type="InterPro" id="IPR014387">
    <property type="entry name" value="CDP_diag_ino_3_P_euk"/>
</dbReference>
<evidence type="ECO:0000256" key="10">
    <source>
        <dbReference type="ARBA" id="ARBA00022842"/>
    </source>
</evidence>
<dbReference type="Pfam" id="PF01066">
    <property type="entry name" value="CDP-OH_P_transf"/>
    <property type="match status" value="1"/>
</dbReference>
<evidence type="ECO:0000313" key="19">
    <source>
        <dbReference type="EMBL" id="OWF37455.1"/>
    </source>
</evidence>